<comment type="caution">
    <text evidence="2">The sequence shown here is derived from an EMBL/GenBank/DDBJ whole genome shotgun (WGS) entry which is preliminary data.</text>
</comment>
<feature type="compositionally biased region" description="Basic and acidic residues" evidence="1">
    <location>
        <begin position="23"/>
        <end position="32"/>
    </location>
</feature>
<gene>
    <name evidence="2" type="ORF">VNO78_17502</name>
</gene>
<dbReference type="AlphaFoldDB" id="A0AAN9SJ34"/>
<evidence type="ECO:0000256" key="1">
    <source>
        <dbReference type="SAM" id="MobiDB-lite"/>
    </source>
</evidence>
<proteinExistence type="predicted"/>
<evidence type="ECO:0000313" key="2">
    <source>
        <dbReference type="EMBL" id="KAK7396469.1"/>
    </source>
</evidence>
<feature type="region of interest" description="Disordered" evidence="1">
    <location>
        <begin position="17"/>
        <end position="37"/>
    </location>
</feature>
<protein>
    <submittedName>
        <fullName evidence="2">Uncharacterized protein</fullName>
    </submittedName>
</protein>
<keyword evidence="3" id="KW-1185">Reference proteome</keyword>
<sequence>MIRIDGDLSLSVIPLASSGPRDGYSKRTSAEQKHHHSVISRIQSGNSLMALIAAKWGGNMSSLWRTKHVSGFVSTTLSRLQCPLVEAK</sequence>
<evidence type="ECO:0000313" key="3">
    <source>
        <dbReference type="Proteomes" id="UP001386955"/>
    </source>
</evidence>
<reference evidence="2 3" key="1">
    <citation type="submission" date="2024-01" db="EMBL/GenBank/DDBJ databases">
        <title>The genomes of 5 underutilized Papilionoideae crops provide insights into root nodulation and disease resistanc.</title>
        <authorList>
            <person name="Jiang F."/>
        </authorList>
    </citation>
    <scope>NUCLEOTIDE SEQUENCE [LARGE SCALE GENOMIC DNA]</scope>
    <source>
        <strain evidence="2">DUOXIRENSHENG_FW03</strain>
        <tissue evidence="2">Leaves</tissue>
    </source>
</reference>
<dbReference type="EMBL" id="JAYMYS010000004">
    <property type="protein sequence ID" value="KAK7396469.1"/>
    <property type="molecule type" value="Genomic_DNA"/>
</dbReference>
<organism evidence="2 3">
    <name type="scientific">Psophocarpus tetragonolobus</name>
    <name type="common">Winged bean</name>
    <name type="synonym">Dolichos tetragonolobus</name>
    <dbReference type="NCBI Taxonomy" id="3891"/>
    <lineage>
        <taxon>Eukaryota</taxon>
        <taxon>Viridiplantae</taxon>
        <taxon>Streptophyta</taxon>
        <taxon>Embryophyta</taxon>
        <taxon>Tracheophyta</taxon>
        <taxon>Spermatophyta</taxon>
        <taxon>Magnoliopsida</taxon>
        <taxon>eudicotyledons</taxon>
        <taxon>Gunneridae</taxon>
        <taxon>Pentapetalae</taxon>
        <taxon>rosids</taxon>
        <taxon>fabids</taxon>
        <taxon>Fabales</taxon>
        <taxon>Fabaceae</taxon>
        <taxon>Papilionoideae</taxon>
        <taxon>50 kb inversion clade</taxon>
        <taxon>NPAAA clade</taxon>
        <taxon>indigoferoid/millettioid clade</taxon>
        <taxon>Phaseoleae</taxon>
        <taxon>Psophocarpus</taxon>
    </lineage>
</organism>
<dbReference type="Proteomes" id="UP001386955">
    <property type="component" value="Unassembled WGS sequence"/>
</dbReference>
<accession>A0AAN9SJ34</accession>
<name>A0AAN9SJ34_PSOTE</name>